<gene>
    <name evidence="4 5" type="primary">LOC111133856</name>
</gene>
<feature type="domain" description="Thioredoxin" evidence="2">
    <location>
        <begin position="132"/>
        <end position="214"/>
    </location>
</feature>
<dbReference type="OrthoDB" id="20229at2759"/>
<keyword evidence="1" id="KW-1133">Transmembrane helix</keyword>
<keyword evidence="3" id="KW-1185">Reference proteome</keyword>
<dbReference type="RefSeq" id="XP_022338270.1">
    <property type="nucleotide sequence ID" value="XM_022482562.1"/>
</dbReference>
<dbReference type="KEGG" id="cvn:111133856"/>
<proteinExistence type="predicted"/>
<sequence>MSKLIAEIKDVLSLHLVTNILLAISYYILKVNRPICEYLFDDCFLELKEWEWLTFLGCIIVIKCRKQGTFLEYMSTACMFAKFLNAVMMFKASPIYGFVYVLILILHTVVLPRPVYQGPEYVTYFRGPHLQEELERDKRITWIITFYAAWSPQSVTFAPIFSEISSQYHLDNLKFGKIDVSRYPDVGKKYNVDSGSWSKQLPTVIVFENGKETNRKPFISPKGTVVRYKFSKDGVISDFDLNNIYHRCKQNPLKGHKAKTDDDIAKEKKEN</sequence>
<feature type="transmembrane region" description="Helical" evidence="1">
    <location>
        <begin position="12"/>
        <end position="29"/>
    </location>
</feature>
<evidence type="ECO:0000313" key="5">
    <source>
        <dbReference type="RefSeq" id="XP_022338270.1"/>
    </source>
</evidence>
<accession>A0A8B8EF22</accession>
<dbReference type="InterPro" id="IPR036249">
    <property type="entry name" value="Thioredoxin-like_sf"/>
</dbReference>
<dbReference type="InterPro" id="IPR013766">
    <property type="entry name" value="Thioredoxin_domain"/>
</dbReference>
<reference evidence="4 5" key="1">
    <citation type="submission" date="2025-04" db="UniProtKB">
        <authorList>
            <consortium name="RefSeq"/>
        </authorList>
    </citation>
    <scope>IDENTIFICATION</scope>
    <source>
        <tissue evidence="4 5">Whole sample</tissue>
    </source>
</reference>
<evidence type="ECO:0000259" key="2">
    <source>
        <dbReference type="Pfam" id="PF00085"/>
    </source>
</evidence>
<dbReference type="AlphaFoldDB" id="A0A8B8EF22"/>
<dbReference type="SUPFAM" id="SSF52833">
    <property type="entry name" value="Thioredoxin-like"/>
    <property type="match status" value="1"/>
</dbReference>
<evidence type="ECO:0000256" key="1">
    <source>
        <dbReference type="SAM" id="Phobius"/>
    </source>
</evidence>
<dbReference type="RefSeq" id="XP_022338269.1">
    <property type="nucleotide sequence ID" value="XM_022482561.1"/>
</dbReference>
<dbReference type="Pfam" id="PF00085">
    <property type="entry name" value="Thioredoxin"/>
    <property type="match status" value="1"/>
</dbReference>
<keyword evidence="1 4" id="KW-0812">Transmembrane</keyword>
<protein>
    <submittedName>
        <fullName evidence="4 5">Thioredoxin-related transmembrane protein 2 homolog</fullName>
    </submittedName>
</protein>
<evidence type="ECO:0000313" key="4">
    <source>
        <dbReference type="RefSeq" id="XP_022338269.1"/>
    </source>
</evidence>
<dbReference type="Gene3D" id="3.40.30.10">
    <property type="entry name" value="Glutaredoxin"/>
    <property type="match status" value="1"/>
</dbReference>
<organism evidence="3 4">
    <name type="scientific">Crassostrea virginica</name>
    <name type="common">Eastern oyster</name>
    <dbReference type="NCBI Taxonomy" id="6565"/>
    <lineage>
        <taxon>Eukaryota</taxon>
        <taxon>Metazoa</taxon>
        <taxon>Spiralia</taxon>
        <taxon>Lophotrochozoa</taxon>
        <taxon>Mollusca</taxon>
        <taxon>Bivalvia</taxon>
        <taxon>Autobranchia</taxon>
        <taxon>Pteriomorphia</taxon>
        <taxon>Ostreida</taxon>
        <taxon>Ostreoidea</taxon>
        <taxon>Ostreidae</taxon>
        <taxon>Crassostrea</taxon>
    </lineage>
</organism>
<keyword evidence="1" id="KW-0472">Membrane</keyword>
<evidence type="ECO:0000313" key="3">
    <source>
        <dbReference type="Proteomes" id="UP000694844"/>
    </source>
</evidence>
<name>A0A8B8EF22_CRAVI</name>
<dbReference type="GeneID" id="111133856"/>
<dbReference type="Proteomes" id="UP000694844">
    <property type="component" value="Chromosome 5"/>
</dbReference>